<evidence type="ECO:0000256" key="1">
    <source>
        <dbReference type="SAM" id="Phobius"/>
    </source>
</evidence>
<dbReference type="Proteomes" id="UP000002051">
    <property type="component" value="Unassembled WGS sequence"/>
</dbReference>
<keyword evidence="1" id="KW-1133">Transmembrane helix</keyword>
<reference evidence="2 4" key="2">
    <citation type="journal article" date="2014" name="BMC Genomics">
        <title>An improved genome release (version Mt4.0) for the model legume Medicago truncatula.</title>
        <authorList>
            <person name="Tang H."/>
            <person name="Krishnakumar V."/>
            <person name="Bidwell S."/>
            <person name="Rosen B."/>
            <person name="Chan A."/>
            <person name="Zhou S."/>
            <person name="Gentzbittel L."/>
            <person name="Childs K.L."/>
            <person name="Yandell M."/>
            <person name="Gundlach H."/>
            <person name="Mayer K.F."/>
            <person name="Schwartz D.C."/>
            <person name="Town C.D."/>
        </authorList>
    </citation>
    <scope>GENOME REANNOTATION</scope>
    <source>
        <strain evidence="2">A17</strain>
        <strain evidence="3 4">cv. Jemalong A17</strain>
    </source>
</reference>
<reference evidence="3" key="3">
    <citation type="submission" date="2015-04" db="UniProtKB">
        <authorList>
            <consortium name="EnsemblPlants"/>
        </authorList>
    </citation>
    <scope>IDENTIFICATION</scope>
    <source>
        <strain evidence="3">cv. Jemalong A17</strain>
    </source>
</reference>
<keyword evidence="1 2" id="KW-0812">Transmembrane</keyword>
<proteinExistence type="predicted"/>
<feature type="transmembrane region" description="Helical" evidence="1">
    <location>
        <begin position="120"/>
        <end position="138"/>
    </location>
</feature>
<reference evidence="2 4" key="1">
    <citation type="journal article" date="2011" name="Nature">
        <title>The Medicago genome provides insight into the evolution of rhizobial symbioses.</title>
        <authorList>
            <person name="Young N.D."/>
            <person name="Debelle F."/>
            <person name="Oldroyd G.E."/>
            <person name="Geurts R."/>
            <person name="Cannon S.B."/>
            <person name="Udvardi M.K."/>
            <person name="Benedito V.A."/>
            <person name="Mayer K.F."/>
            <person name="Gouzy J."/>
            <person name="Schoof H."/>
            <person name="Van de Peer Y."/>
            <person name="Proost S."/>
            <person name="Cook D.R."/>
            <person name="Meyers B.C."/>
            <person name="Spannagl M."/>
            <person name="Cheung F."/>
            <person name="De Mita S."/>
            <person name="Krishnakumar V."/>
            <person name="Gundlach H."/>
            <person name="Zhou S."/>
            <person name="Mudge J."/>
            <person name="Bharti A.K."/>
            <person name="Murray J.D."/>
            <person name="Naoumkina M.A."/>
            <person name="Rosen B."/>
            <person name="Silverstein K.A."/>
            <person name="Tang H."/>
            <person name="Rombauts S."/>
            <person name="Zhao P.X."/>
            <person name="Zhou P."/>
            <person name="Barbe V."/>
            <person name="Bardou P."/>
            <person name="Bechner M."/>
            <person name="Bellec A."/>
            <person name="Berger A."/>
            <person name="Berges H."/>
            <person name="Bidwell S."/>
            <person name="Bisseling T."/>
            <person name="Choisne N."/>
            <person name="Couloux A."/>
            <person name="Denny R."/>
            <person name="Deshpande S."/>
            <person name="Dai X."/>
            <person name="Doyle J.J."/>
            <person name="Dudez A.M."/>
            <person name="Farmer A.D."/>
            <person name="Fouteau S."/>
            <person name="Franken C."/>
            <person name="Gibelin C."/>
            <person name="Gish J."/>
            <person name="Goldstein S."/>
            <person name="Gonzalez A.J."/>
            <person name="Green P.J."/>
            <person name="Hallab A."/>
            <person name="Hartog M."/>
            <person name="Hua A."/>
            <person name="Humphray S.J."/>
            <person name="Jeong D.H."/>
            <person name="Jing Y."/>
            <person name="Jocker A."/>
            <person name="Kenton S.M."/>
            <person name="Kim D.J."/>
            <person name="Klee K."/>
            <person name="Lai H."/>
            <person name="Lang C."/>
            <person name="Lin S."/>
            <person name="Macmil S.L."/>
            <person name="Magdelenat G."/>
            <person name="Matthews L."/>
            <person name="McCorrison J."/>
            <person name="Monaghan E.L."/>
            <person name="Mun J.H."/>
            <person name="Najar F.Z."/>
            <person name="Nicholson C."/>
            <person name="Noirot C."/>
            <person name="O'Bleness M."/>
            <person name="Paule C.R."/>
            <person name="Poulain J."/>
            <person name="Prion F."/>
            <person name="Qin B."/>
            <person name="Qu C."/>
            <person name="Retzel E.F."/>
            <person name="Riddle C."/>
            <person name="Sallet E."/>
            <person name="Samain S."/>
            <person name="Samson N."/>
            <person name="Sanders I."/>
            <person name="Saurat O."/>
            <person name="Scarpelli C."/>
            <person name="Schiex T."/>
            <person name="Segurens B."/>
            <person name="Severin A.J."/>
            <person name="Sherrier D.J."/>
            <person name="Shi R."/>
            <person name="Sims S."/>
            <person name="Singer S.R."/>
            <person name="Sinharoy S."/>
            <person name="Sterck L."/>
            <person name="Viollet A."/>
            <person name="Wang B.B."/>
            <person name="Wang K."/>
            <person name="Wang M."/>
            <person name="Wang X."/>
            <person name="Warfsmann J."/>
            <person name="Weissenbach J."/>
            <person name="White D.D."/>
            <person name="White J.D."/>
            <person name="Wiley G.B."/>
            <person name="Wincker P."/>
            <person name="Xing Y."/>
            <person name="Yang L."/>
            <person name="Yao Z."/>
            <person name="Ying F."/>
            <person name="Zhai J."/>
            <person name="Zhou L."/>
            <person name="Zuber A."/>
            <person name="Denarie J."/>
            <person name="Dixon R.A."/>
            <person name="May G.D."/>
            <person name="Schwartz D.C."/>
            <person name="Rogers J."/>
            <person name="Quetier F."/>
            <person name="Town C.D."/>
            <person name="Roe B.A."/>
        </authorList>
    </citation>
    <scope>NUCLEOTIDE SEQUENCE [LARGE SCALE GENOMIC DNA]</scope>
    <source>
        <strain evidence="2">A17</strain>
        <strain evidence="3 4">cv. Jemalong A17</strain>
    </source>
</reference>
<dbReference type="HOGENOM" id="CLU_1848060_0_0_1"/>
<evidence type="ECO:0000313" key="4">
    <source>
        <dbReference type="Proteomes" id="UP000002051"/>
    </source>
</evidence>
<protein>
    <submittedName>
        <fullName evidence="2">Transmembrane protein, putative</fullName>
    </submittedName>
</protein>
<evidence type="ECO:0000313" key="2">
    <source>
        <dbReference type="EMBL" id="KEH41653.1"/>
    </source>
</evidence>
<dbReference type="EMBL" id="CM001217">
    <property type="protein sequence ID" value="KEH41653.1"/>
    <property type="molecule type" value="Genomic_DNA"/>
</dbReference>
<name>A0A072VJN7_MEDTR</name>
<keyword evidence="4" id="KW-1185">Reference proteome</keyword>
<evidence type="ECO:0000313" key="3">
    <source>
        <dbReference type="EnsemblPlants" id="KEH41653"/>
    </source>
</evidence>
<gene>
    <name evidence="2" type="ordered locus">MTR_1g053330</name>
</gene>
<dbReference type="EnsemblPlants" id="KEH41653">
    <property type="protein sequence ID" value="KEH41653"/>
    <property type="gene ID" value="MTR_1g053330"/>
</dbReference>
<keyword evidence="1" id="KW-0472">Membrane</keyword>
<dbReference type="AlphaFoldDB" id="A0A072VJN7"/>
<sequence>MPMWDSTRNIQNTIVPFLFFLSPFDYYTATLTCYQISGEDTFYDDKLFVLSSPISKLDKQVQAFHFSMLVLQLWSSDSINLPLLPLFAFAVSDLVMVTITLFLIPTSLAKVTTTSHVSNLYVIVNAVVVSTYNLSLWYS</sequence>
<accession>A0A072VJN7</accession>
<feature type="transmembrane region" description="Helical" evidence="1">
    <location>
        <begin position="83"/>
        <end position="108"/>
    </location>
</feature>
<organism evidence="2 4">
    <name type="scientific">Medicago truncatula</name>
    <name type="common">Barrel medic</name>
    <name type="synonym">Medicago tribuloides</name>
    <dbReference type="NCBI Taxonomy" id="3880"/>
    <lineage>
        <taxon>Eukaryota</taxon>
        <taxon>Viridiplantae</taxon>
        <taxon>Streptophyta</taxon>
        <taxon>Embryophyta</taxon>
        <taxon>Tracheophyta</taxon>
        <taxon>Spermatophyta</taxon>
        <taxon>Magnoliopsida</taxon>
        <taxon>eudicotyledons</taxon>
        <taxon>Gunneridae</taxon>
        <taxon>Pentapetalae</taxon>
        <taxon>rosids</taxon>
        <taxon>fabids</taxon>
        <taxon>Fabales</taxon>
        <taxon>Fabaceae</taxon>
        <taxon>Papilionoideae</taxon>
        <taxon>50 kb inversion clade</taxon>
        <taxon>NPAAA clade</taxon>
        <taxon>Hologalegina</taxon>
        <taxon>IRL clade</taxon>
        <taxon>Trifolieae</taxon>
        <taxon>Medicago</taxon>
    </lineage>
</organism>